<evidence type="ECO:0000313" key="5">
    <source>
        <dbReference type="EMBL" id="KAG6953479.1"/>
    </source>
</evidence>
<evidence type="ECO:0000256" key="3">
    <source>
        <dbReference type="SAM" id="MobiDB-lite"/>
    </source>
</evidence>
<dbReference type="GO" id="GO:0005576">
    <property type="term" value="C:extracellular region"/>
    <property type="evidence" value="ECO:0007669"/>
    <property type="project" value="InterPro"/>
</dbReference>
<evidence type="ECO:0000256" key="1">
    <source>
        <dbReference type="ARBA" id="ARBA00022737"/>
    </source>
</evidence>
<gene>
    <name evidence="5" type="ORF">JG688_00012810</name>
</gene>
<dbReference type="PANTHER" id="PTHR33946:SF4">
    <property type="entry name" value="COAGULATION FACTOR XI"/>
    <property type="match status" value="1"/>
</dbReference>
<keyword evidence="6" id="KW-1185">Reference proteome</keyword>
<dbReference type="CDD" id="cd01100">
    <property type="entry name" value="APPLE_Factor_XI_like"/>
    <property type="match status" value="2"/>
</dbReference>
<dbReference type="GO" id="GO:0006508">
    <property type="term" value="P:proteolysis"/>
    <property type="evidence" value="ECO:0007669"/>
    <property type="project" value="InterPro"/>
</dbReference>
<organism evidence="5 6">
    <name type="scientific">Phytophthora aleatoria</name>
    <dbReference type="NCBI Taxonomy" id="2496075"/>
    <lineage>
        <taxon>Eukaryota</taxon>
        <taxon>Sar</taxon>
        <taxon>Stramenopiles</taxon>
        <taxon>Oomycota</taxon>
        <taxon>Peronosporomycetes</taxon>
        <taxon>Peronosporales</taxon>
        <taxon>Peronosporaceae</taxon>
        <taxon>Phytophthora</taxon>
    </lineage>
</organism>
<dbReference type="InterPro" id="IPR000177">
    <property type="entry name" value="Apple"/>
</dbReference>
<keyword evidence="2" id="KW-1015">Disulfide bond</keyword>
<name>A0A8J5MEL7_9STRA</name>
<feature type="domain" description="Apple" evidence="4">
    <location>
        <begin position="217"/>
        <end position="289"/>
    </location>
</feature>
<accession>A0A8J5MEL7</accession>
<sequence>MPRWTLRCGWIPSSRRPGAGVVPGPLALYVDNLKCHVSTEAQEALAAWGAEMVPLPKNTTSVLQPLDVGVMGPFKQKLRAITLSYELSVVRSSSHVPLRERLLQLQCLSAPEKQRANMLGAQLLVLTVGVLAAVAEASGTCPSIENNVDYSGADVGSVPSSSANGCCSICSKTNGCGAFTWTSYNGGTCWLKQSKGTGKASNGAISGVVQSSSSATCPSLENNVDYSGADVGSAQSANANGCCSICSNNNACGAFTWTSYNGGTCWLKSSKGSSKASSGSISSTVQKSNTGGNTGGGWSMSPVKVIQARVQDGAPIWHPEVGLWLSKYGTNTEQNYVNNLDTVNMASVEGALMYVQAEGINVNEQSVKCQRKNQMQYVVFYEMTIVQPTNSIKYYENHSPPEYGDFVAMDGAKCTNAGSDIPKSCKVYYGLDGTKDIGPNVGCNPQGSDPRAPYPNNYWCSFPNSCAQKYRADKTSECRAQYDGGLCPMGVQPDGVKCTYNYKILGYLNIDDLVGITKMGFSNYQQFCQSGGIEFKARNTGRGFEVEQCIDFWKNPGDQNANANRASQMVTMYHQLISNGKSPNMSPLPSVESMAASNPKCYQNSAVCASAQFGCKRSLFSQICSVCSSPEAGCEKAPAGYSFPNLTLPPGN</sequence>
<dbReference type="InterPro" id="IPR004875">
    <property type="entry name" value="DDE_SF_endonuclease_dom"/>
</dbReference>
<dbReference type="EMBL" id="JAENGY010001023">
    <property type="protein sequence ID" value="KAG6953479.1"/>
    <property type="molecule type" value="Genomic_DNA"/>
</dbReference>
<comment type="caution">
    <text evidence="5">The sequence shown here is derived from an EMBL/GenBank/DDBJ whole genome shotgun (WGS) entry which is preliminary data.</text>
</comment>
<evidence type="ECO:0000259" key="4">
    <source>
        <dbReference type="PROSITE" id="PS50948"/>
    </source>
</evidence>
<keyword evidence="1" id="KW-0677">Repeat</keyword>
<reference evidence="5" key="1">
    <citation type="submission" date="2021-01" db="EMBL/GenBank/DDBJ databases">
        <title>Phytophthora aleatoria, a newly-described species from Pinus radiata is distinct from Phytophthora cactorum isolates based on comparative genomics.</title>
        <authorList>
            <person name="Mcdougal R."/>
            <person name="Panda P."/>
            <person name="Williams N."/>
            <person name="Studholme D.J."/>
        </authorList>
    </citation>
    <scope>NUCLEOTIDE SEQUENCE</scope>
    <source>
        <strain evidence="5">NZFS 4037</strain>
    </source>
</reference>
<dbReference type="PROSITE" id="PS50948">
    <property type="entry name" value="PAN"/>
    <property type="match status" value="1"/>
</dbReference>
<feature type="compositionally biased region" description="Low complexity" evidence="3">
    <location>
        <begin position="274"/>
        <end position="283"/>
    </location>
</feature>
<evidence type="ECO:0000256" key="2">
    <source>
        <dbReference type="ARBA" id="ARBA00023157"/>
    </source>
</evidence>
<dbReference type="Pfam" id="PF14295">
    <property type="entry name" value="PAN_4"/>
    <property type="match status" value="2"/>
</dbReference>
<dbReference type="Proteomes" id="UP000709295">
    <property type="component" value="Unassembled WGS sequence"/>
</dbReference>
<protein>
    <recommendedName>
        <fullName evidence="4">Apple domain-containing protein</fullName>
    </recommendedName>
</protein>
<dbReference type="PANTHER" id="PTHR33946">
    <property type="match status" value="1"/>
</dbReference>
<evidence type="ECO:0000313" key="6">
    <source>
        <dbReference type="Proteomes" id="UP000709295"/>
    </source>
</evidence>
<proteinExistence type="predicted"/>
<dbReference type="InterPro" id="IPR003609">
    <property type="entry name" value="Pan_app"/>
</dbReference>
<feature type="region of interest" description="Disordered" evidence="3">
    <location>
        <begin position="274"/>
        <end position="298"/>
    </location>
</feature>
<dbReference type="SMART" id="SM00223">
    <property type="entry name" value="APPLE"/>
    <property type="match status" value="2"/>
</dbReference>
<dbReference type="AlphaFoldDB" id="A0A8J5MEL7"/>
<dbReference type="Pfam" id="PF03184">
    <property type="entry name" value="DDE_1"/>
    <property type="match status" value="1"/>
</dbReference>
<dbReference type="GO" id="GO:0003676">
    <property type="term" value="F:nucleic acid binding"/>
    <property type="evidence" value="ECO:0007669"/>
    <property type="project" value="InterPro"/>
</dbReference>